<evidence type="ECO:0000313" key="2">
    <source>
        <dbReference type="EMBL" id="RFU78925.1"/>
    </source>
</evidence>
<gene>
    <name evidence="2" type="ORF">TARUN_3321</name>
</gene>
<evidence type="ECO:0000256" key="1">
    <source>
        <dbReference type="SAM" id="MobiDB-lite"/>
    </source>
</evidence>
<dbReference type="OrthoDB" id="3219467at2759"/>
<sequence>MDGLSSCGEFIAFDPAEVALRCAQESPEEPNLARHAVDVAKGAIDLGLDIGKWALQHAGVPADVRAAVQDAAQRAVNSSMDKSEEEDELLTPMGSVEVRVTDVSWLSSKAIQGEDINPRE</sequence>
<accession>A0A395NSK4</accession>
<dbReference type="EMBL" id="PXOA01000190">
    <property type="protein sequence ID" value="RFU78925.1"/>
    <property type="molecule type" value="Genomic_DNA"/>
</dbReference>
<reference evidence="2 3" key="1">
    <citation type="journal article" date="2018" name="PLoS Pathog.">
        <title>Evolution of structural diversity of trichothecenes, a family of toxins produced by plant pathogenic and entomopathogenic fungi.</title>
        <authorList>
            <person name="Proctor R.H."/>
            <person name="McCormick S.P."/>
            <person name="Kim H.S."/>
            <person name="Cardoza R.E."/>
            <person name="Stanley A.M."/>
            <person name="Lindo L."/>
            <person name="Kelly A."/>
            <person name="Brown D.W."/>
            <person name="Lee T."/>
            <person name="Vaughan M.M."/>
            <person name="Alexander N.J."/>
            <person name="Busman M."/>
            <person name="Gutierrez S."/>
        </authorList>
    </citation>
    <scope>NUCLEOTIDE SEQUENCE [LARGE SCALE GENOMIC DNA]</scope>
    <source>
        <strain evidence="2 3">IBT 40837</strain>
    </source>
</reference>
<name>A0A395NSK4_TRIAR</name>
<organism evidence="2 3">
    <name type="scientific">Trichoderma arundinaceum</name>
    <dbReference type="NCBI Taxonomy" id="490622"/>
    <lineage>
        <taxon>Eukaryota</taxon>
        <taxon>Fungi</taxon>
        <taxon>Dikarya</taxon>
        <taxon>Ascomycota</taxon>
        <taxon>Pezizomycotina</taxon>
        <taxon>Sordariomycetes</taxon>
        <taxon>Hypocreomycetidae</taxon>
        <taxon>Hypocreales</taxon>
        <taxon>Hypocreaceae</taxon>
        <taxon>Trichoderma</taxon>
    </lineage>
</organism>
<protein>
    <submittedName>
        <fullName evidence="2">Uncharacterized protein</fullName>
    </submittedName>
</protein>
<keyword evidence="3" id="KW-1185">Reference proteome</keyword>
<dbReference type="AlphaFoldDB" id="A0A395NSK4"/>
<evidence type="ECO:0000313" key="3">
    <source>
        <dbReference type="Proteomes" id="UP000266272"/>
    </source>
</evidence>
<proteinExistence type="predicted"/>
<comment type="caution">
    <text evidence="2">The sequence shown here is derived from an EMBL/GenBank/DDBJ whole genome shotgun (WGS) entry which is preliminary data.</text>
</comment>
<dbReference type="Proteomes" id="UP000266272">
    <property type="component" value="Unassembled WGS sequence"/>
</dbReference>
<feature type="region of interest" description="Disordered" evidence="1">
    <location>
        <begin position="75"/>
        <end position="94"/>
    </location>
</feature>